<dbReference type="Proteomes" id="UP000694563">
    <property type="component" value="Chromosome Z"/>
</dbReference>
<protein>
    <recommendedName>
        <fullName evidence="2">RING-type E3 ubiquitin transferase</fullName>
        <ecNumber evidence="2">2.3.2.27</ecNumber>
    </recommendedName>
</protein>
<feature type="region of interest" description="Disordered" evidence="10">
    <location>
        <begin position="1"/>
        <end position="28"/>
    </location>
</feature>
<sequence>MARGAEEARQESASAPPAGSSGGQREPAAAGLCPICLGDLDNAAHVGTCLHTFCFGCIRQWAAVRAACPLCSARPLALPCWGRGSRPSCPWNEHPEPFRSTRLSQPLGILHALFRY</sequence>
<evidence type="ECO:0000256" key="7">
    <source>
        <dbReference type="ARBA" id="ARBA00023015"/>
    </source>
</evidence>
<evidence type="ECO:0000256" key="8">
    <source>
        <dbReference type="ARBA" id="ARBA00023163"/>
    </source>
</evidence>
<keyword evidence="3" id="KW-0808">Transferase</keyword>
<dbReference type="Ensembl" id="ENSCUST00005018830.1">
    <property type="protein sequence ID" value="ENSCUSP00005018153.1"/>
    <property type="gene ID" value="ENSCUSG00005011634.1"/>
</dbReference>
<dbReference type="PANTHER" id="PTHR46077:SF1">
    <property type="entry name" value="TOP1 BINDING ARGININE_SERINE RICH PROTEIN, E3 UBIQUITIN LIGASE"/>
    <property type="match status" value="1"/>
</dbReference>
<dbReference type="Pfam" id="PF00097">
    <property type="entry name" value="zf-C3HC4"/>
    <property type="match status" value="1"/>
</dbReference>
<feature type="compositionally biased region" description="Basic and acidic residues" evidence="10">
    <location>
        <begin position="1"/>
        <end position="10"/>
    </location>
</feature>
<dbReference type="InterPro" id="IPR017907">
    <property type="entry name" value="Znf_RING_CS"/>
</dbReference>
<evidence type="ECO:0000256" key="2">
    <source>
        <dbReference type="ARBA" id="ARBA00012483"/>
    </source>
</evidence>
<dbReference type="AlphaFoldDB" id="A0A8C3USB9"/>
<evidence type="ECO:0000313" key="13">
    <source>
        <dbReference type="Proteomes" id="UP000694563"/>
    </source>
</evidence>
<reference evidence="12" key="3">
    <citation type="submission" date="2025-09" db="UniProtKB">
        <authorList>
            <consortium name="Ensembl"/>
        </authorList>
    </citation>
    <scope>IDENTIFICATION</scope>
</reference>
<keyword evidence="5 9" id="KW-0863">Zinc-finger</keyword>
<dbReference type="Gene3D" id="3.30.40.10">
    <property type="entry name" value="Zinc/RING finger domain, C3HC4 (zinc finger)"/>
    <property type="match status" value="1"/>
</dbReference>
<reference evidence="12" key="1">
    <citation type="submission" date="2020-10" db="EMBL/GenBank/DDBJ databases">
        <title>Catharus ustulatus (Swainson's thrush) genome, bCatUst1, primary haplotype v2.</title>
        <authorList>
            <person name="Delmore K."/>
            <person name="Vafadar M."/>
            <person name="Formenti G."/>
            <person name="Chow W."/>
            <person name="Pelan S."/>
            <person name="Howe K."/>
            <person name="Rhie A."/>
            <person name="Mountcastle J."/>
            <person name="Haase B."/>
            <person name="Fedrigo O."/>
            <person name="Jarvis E.D."/>
        </authorList>
    </citation>
    <scope>NUCLEOTIDE SEQUENCE [LARGE SCALE GENOMIC DNA]</scope>
</reference>
<comment type="catalytic activity">
    <reaction evidence="1">
        <text>S-ubiquitinyl-[E2 ubiquitin-conjugating enzyme]-L-cysteine + [acceptor protein]-L-lysine = [E2 ubiquitin-conjugating enzyme]-L-cysteine + N(6)-ubiquitinyl-[acceptor protein]-L-lysine.</text>
        <dbReference type="EC" id="2.3.2.27"/>
    </reaction>
</comment>
<organism evidence="12 13">
    <name type="scientific">Catharus ustulatus</name>
    <name type="common">Russet-backed thrush</name>
    <name type="synonym">Hylocichla ustulatus</name>
    <dbReference type="NCBI Taxonomy" id="91951"/>
    <lineage>
        <taxon>Eukaryota</taxon>
        <taxon>Metazoa</taxon>
        <taxon>Chordata</taxon>
        <taxon>Craniata</taxon>
        <taxon>Vertebrata</taxon>
        <taxon>Euteleostomi</taxon>
        <taxon>Archelosauria</taxon>
        <taxon>Archosauria</taxon>
        <taxon>Dinosauria</taxon>
        <taxon>Saurischia</taxon>
        <taxon>Theropoda</taxon>
        <taxon>Coelurosauria</taxon>
        <taxon>Aves</taxon>
        <taxon>Neognathae</taxon>
        <taxon>Neoaves</taxon>
        <taxon>Telluraves</taxon>
        <taxon>Australaves</taxon>
        <taxon>Passeriformes</taxon>
        <taxon>Turdidae</taxon>
        <taxon>Catharus</taxon>
    </lineage>
</organism>
<keyword evidence="8" id="KW-0804">Transcription</keyword>
<name>A0A8C3USB9_CATUS</name>
<keyword evidence="6" id="KW-0862">Zinc</keyword>
<evidence type="ECO:0000256" key="5">
    <source>
        <dbReference type="ARBA" id="ARBA00022771"/>
    </source>
</evidence>
<dbReference type="InterPro" id="IPR013083">
    <property type="entry name" value="Znf_RING/FYVE/PHD"/>
</dbReference>
<evidence type="ECO:0000256" key="3">
    <source>
        <dbReference type="ARBA" id="ARBA00022679"/>
    </source>
</evidence>
<dbReference type="GO" id="GO:0000209">
    <property type="term" value="P:protein polyubiquitination"/>
    <property type="evidence" value="ECO:0007669"/>
    <property type="project" value="TreeGrafter"/>
</dbReference>
<dbReference type="SUPFAM" id="SSF57850">
    <property type="entry name" value="RING/U-box"/>
    <property type="match status" value="1"/>
</dbReference>
<feature type="domain" description="RING-type" evidence="11">
    <location>
        <begin position="33"/>
        <end position="72"/>
    </location>
</feature>
<evidence type="ECO:0000256" key="1">
    <source>
        <dbReference type="ARBA" id="ARBA00000900"/>
    </source>
</evidence>
<evidence type="ECO:0000256" key="6">
    <source>
        <dbReference type="ARBA" id="ARBA00022833"/>
    </source>
</evidence>
<dbReference type="PANTHER" id="PTHR46077">
    <property type="entry name" value="E3 UBIQUITIN-PROTEIN LIGASE TOPORS"/>
    <property type="match status" value="1"/>
</dbReference>
<proteinExistence type="predicted"/>
<accession>A0A8C3USB9</accession>
<evidence type="ECO:0000256" key="4">
    <source>
        <dbReference type="ARBA" id="ARBA00022723"/>
    </source>
</evidence>
<keyword evidence="4" id="KW-0479">Metal-binding</keyword>
<keyword evidence="13" id="KW-1185">Reference proteome</keyword>
<dbReference type="PROSITE" id="PS00518">
    <property type="entry name" value="ZF_RING_1"/>
    <property type="match status" value="1"/>
</dbReference>
<dbReference type="InterPro" id="IPR001841">
    <property type="entry name" value="Znf_RING"/>
</dbReference>
<evidence type="ECO:0000256" key="9">
    <source>
        <dbReference type="PROSITE-ProRule" id="PRU00175"/>
    </source>
</evidence>
<dbReference type="GO" id="GO:0008270">
    <property type="term" value="F:zinc ion binding"/>
    <property type="evidence" value="ECO:0007669"/>
    <property type="project" value="UniProtKB-KW"/>
</dbReference>
<dbReference type="InterPro" id="IPR018957">
    <property type="entry name" value="Znf_C3HC4_RING-type"/>
</dbReference>
<dbReference type="PROSITE" id="PS50089">
    <property type="entry name" value="ZF_RING_2"/>
    <property type="match status" value="1"/>
</dbReference>
<dbReference type="EC" id="2.3.2.27" evidence="2"/>
<dbReference type="GO" id="GO:0061630">
    <property type="term" value="F:ubiquitin protein ligase activity"/>
    <property type="evidence" value="ECO:0007669"/>
    <property type="project" value="UniProtKB-EC"/>
</dbReference>
<keyword evidence="7" id="KW-0805">Transcription regulation</keyword>
<reference evidence="12" key="2">
    <citation type="submission" date="2025-08" db="UniProtKB">
        <authorList>
            <consortium name="Ensembl"/>
        </authorList>
    </citation>
    <scope>IDENTIFICATION</scope>
</reference>
<evidence type="ECO:0000313" key="12">
    <source>
        <dbReference type="Ensembl" id="ENSCUSP00005018153.1"/>
    </source>
</evidence>
<dbReference type="GO" id="GO:0006513">
    <property type="term" value="P:protein monoubiquitination"/>
    <property type="evidence" value="ECO:0007669"/>
    <property type="project" value="TreeGrafter"/>
</dbReference>
<evidence type="ECO:0000259" key="11">
    <source>
        <dbReference type="PROSITE" id="PS50089"/>
    </source>
</evidence>
<dbReference type="SMART" id="SM00184">
    <property type="entry name" value="RING"/>
    <property type="match status" value="1"/>
</dbReference>
<evidence type="ECO:0000256" key="10">
    <source>
        <dbReference type="SAM" id="MobiDB-lite"/>
    </source>
</evidence>